<dbReference type="InterPro" id="IPR036047">
    <property type="entry name" value="F-box-like_dom_sf"/>
</dbReference>
<dbReference type="InterPro" id="IPR001810">
    <property type="entry name" value="F-box_dom"/>
</dbReference>
<name>A0A0B7FH47_THACB</name>
<proteinExistence type="predicted"/>
<keyword evidence="3" id="KW-1185">Reference proteome</keyword>
<dbReference type="EMBL" id="LN679120">
    <property type="protein sequence ID" value="CEL56259.1"/>
    <property type="molecule type" value="Genomic_DNA"/>
</dbReference>
<sequence>MLNELRIASTLLQDAVERYAKACASIKHSRPGPFQVEELASLTLATELSQLSTYEAKIRESKAAIARYVNLCTGVVPVNRLPSEALVQIFQLLVDMEHRRPFSPPQDIPRYPLTLSHVCITWRNIVLRTPSLWSRIIISSDLRVDKLLKSYMDYHQRQSKEALFDIIISDSFNSKTREAPTLSTFVVPFAGRIRSVDLLLNIDEDPLVTTIGDLITRTLEASSNTLERFALSAYPADPELLFIESSSRATNGLITHLSHEQLEAILEPVVNLWLRGLYFSWDSKAYHGLTTLQLEHCHGISITEPQLINILASSPQLRWIDMGLDIIQTVATPDLPSIHLPDLELLVGGVLLLRLIRPGTNELTVSIIEKDGPEMLEDVKFKEFFLHANVVNFYSDDFLHYIREFGPLLSLTFCLRVLALSNIELSGALPDITTRTSLDVLYLLDGCTLEWSLLREMVIKWNIKKLVFWGKNYITRGEPRNIGSQRALEEELSGLPTQNLQLEFVTNNRPCPLVLFVGTTFR</sequence>
<dbReference type="SUPFAM" id="SSF81383">
    <property type="entry name" value="F-box domain"/>
    <property type="match status" value="1"/>
</dbReference>
<accession>A0A0B7FH47</accession>
<protein>
    <recommendedName>
        <fullName evidence="1">F-box domain-containing protein</fullName>
    </recommendedName>
</protein>
<organism evidence="2 3">
    <name type="scientific">Thanatephorus cucumeris (strain AG1-IB / isolate 7/3/14)</name>
    <name type="common">Lettuce bottom rot fungus</name>
    <name type="synonym">Rhizoctonia solani</name>
    <dbReference type="NCBI Taxonomy" id="1108050"/>
    <lineage>
        <taxon>Eukaryota</taxon>
        <taxon>Fungi</taxon>
        <taxon>Dikarya</taxon>
        <taxon>Basidiomycota</taxon>
        <taxon>Agaricomycotina</taxon>
        <taxon>Agaricomycetes</taxon>
        <taxon>Cantharellales</taxon>
        <taxon>Ceratobasidiaceae</taxon>
        <taxon>Rhizoctonia</taxon>
        <taxon>Rhizoctonia solani AG-1</taxon>
    </lineage>
</organism>
<dbReference type="AlphaFoldDB" id="A0A0B7FH47"/>
<dbReference type="Proteomes" id="UP000059188">
    <property type="component" value="Unassembled WGS sequence"/>
</dbReference>
<evidence type="ECO:0000313" key="2">
    <source>
        <dbReference type="EMBL" id="CEL56259.1"/>
    </source>
</evidence>
<evidence type="ECO:0000259" key="1">
    <source>
        <dbReference type="Pfam" id="PF12937"/>
    </source>
</evidence>
<reference evidence="2 3" key="1">
    <citation type="submission" date="2014-11" db="EMBL/GenBank/DDBJ databases">
        <authorList>
            <person name="Wibberg Daniel"/>
        </authorList>
    </citation>
    <scope>NUCLEOTIDE SEQUENCE [LARGE SCALE GENOMIC DNA]</scope>
    <source>
        <strain evidence="2">Rhizoctonia solani AG1-IB 7/3/14</strain>
    </source>
</reference>
<evidence type="ECO:0000313" key="3">
    <source>
        <dbReference type="Proteomes" id="UP000059188"/>
    </source>
</evidence>
<dbReference type="Gene3D" id="1.20.1280.50">
    <property type="match status" value="1"/>
</dbReference>
<feature type="domain" description="F-box" evidence="1">
    <location>
        <begin position="79"/>
        <end position="138"/>
    </location>
</feature>
<dbReference type="Pfam" id="PF12937">
    <property type="entry name" value="F-box-like"/>
    <property type="match status" value="1"/>
</dbReference>
<gene>
    <name evidence="2" type="ORF">RSOLAG1IB_07675</name>
</gene>
<dbReference type="OrthoDB" id="3139399at2759"/>